<organism evidence="1 2">
    <name type="scientific">Lautropia dentalis</name>
    <dbReference type="NCBI Taxonomy" id="2490857"/>
    <lineage>
        <taxon>Bacteria</taxon>
        <taxon>Pseudomonadati</taxon>
        <taxon>Pseudomonadota</taxon>
        <taxon>Betaproteobacteria</taxon>
        <taxon>Burkholderiales</taxon>
        <taxon>Burkholderiaceae</taxon>
        <taxon>Lautropia</taxon>
    </lineage>
</organism>
<gene>
    <name evidence="1" type="ORF">EHV23_14690</name>
</gene>
<evidence type="ECO:0000313" key="2">
    <source>
        <dbReference type="Proteomes" id="UP000270261"/>
    </source>
</evidence>
<proteinExistence type="predicted"/>
<dbReference type="RefSeq" id="WP_125096719.1">
    <property type="nucleotide sequence ID" value="NZ_RRUE01000002.1"/>
</dbReference>
<keyword evidence="2" id="KW-1185">Reference proteome</keyword>
<evidence type="ECO:0000313" key="1">
    <source>
        <dbReference type="EMBL" id="RRN44527.1"/>
    </source>
</evidence>
<dbReference type="EMBL" id="RRUE01000002">
    <property type="protein sequence ID" value="RRN44527.1"/>
    <property type="molecule type" value="Genomic_DNA"/>
</dbReference>
<name>A0A3R8LN58_9BURK</name>
<protein>
    <submittedName>
        <fullName evidence="1">Uncharacterized protein</fullName>
    </submittedName>
</protein>
<dbReference type="AlphaFoldDB" id="A0A3R8LN58"/>
<dbReference type="Proteomes" id="UP000270261">
    <property type="component" value="Unassembled WGS sequence"/>
</dbReference>
<sequence length="278" mass="32076">MTQTLENLLIEVPYTSISQFYKVFENQTPPERFGVSCVWQSYLLGDRLREAGLDCEQTYLNDRRHIALLCTQGRRRFLLDPYLLHRVPIELSPDGEEHERRRFEVPAYPNRCDDVGTTRSAKLVVDAHGTNINLLYTRYSPERRHAVIARAFNLNTENQAGNKPPEGDFLKPLLYHGEQNNLSIRVILRDTLEMSELIYPIALLHGQPVQRDHLLVRNNQGQFIRADEAGFPEAMVRMGDSLGCTADDLETFVLDGVNIYERHAPVHIDYAPYRIRND</sequence>
<dbReference type="OrthoDB" id="5149899at2"/>
<accession>A0A3R8LN58</accession>
<reference evidence="1 2" key="1">
    <citation type="submission" date="2018-11" db="EMBL/GenBank/DDBJ databases">
        <title>Genome sequencing of Lautropia sp. KCOM 2505 (= ChDC F240).</title>
        <authorList>
            <person name="Kook J.-K."/>
            <person name="Park S.-N."/>
            <person name="Lim Y.K."/>
        </authorList>
    </citation>
    <scope>NUCLEOTIDE SEQUENCE [LARGE SCALE GENOMIC DNA]</scope>
    <source>
        <strain evidence="1 2">KCOM 2505</strain>
    </source>
</reference>
<comment type="caution">
    <text evidence="1">The sequence shown here is derived from an EMBL/GenBank/DDBJ whole genome shotgun (WGS) entry which is preliminary data.</text>
</comment>